<dbReference type="InterPro" id="IPR007324">
    <property type="entry name" value="Sugar-bd_dom_put"/>
</dbReference>
<dbReference type="eggNOG" id="COG2390">
    <property type="taxonomic scope" value="Bacteria"/>
</dbReference>
<reference evidence="7 8" key="1">
    <citation type="journal article" date="2014" name="Genome Announc.">
        <title>Genome Sequence and Methylome of Soil Bacterium Gemmatirosa kalamazoonensis KBS708T, a Member of the Rarely Cultivated Gemmatimonadetes Phylum.</title>
        <authorList>
            <person name="Debruyn J.M."/>
            <person name="Radosevich M."/>
            <person name="Wommack K.E."/>
            <person name="Polson S.W."/>
            <person name="Hauser L.J."/>
            <person name="Fawaz M.N."/>
            <person name="Korlach J."/>
            <person name="Tsai Y.C."/>
        </authorList>
    </citation>
    <scope>NUCLEOTIDE SEQUENCE [LARGE SCALE GENOMIC DNA]</scope>
    <source>
        <strain evidence="7 8">KBS708</strain>
        <plasmid evidence="8">Plasmid 2</plasmid>
    </source>
</reference>
<proteinExistence type="inferred from homology"/>
<comment type="similarity">
    <text evidence="1">Belongs to the SorC transcriptional regulatory family.</text>
</comment>
<feature type="domain" description="HTH marR-type" evidence="6">
    <location>
        <begin position="25"/>
        <end position="58"/>
    </location>
</feature>
<keyword evidence="7" id="KW-0614">Plasmid</keyword>
<evidence type="ECO:0000259" key="6">
    <source>
        <dbReference type="Pfam" id="PF12802"/>
    </source>
</evidence>
<keyword evidence="8" id="KW-1185">Reference proteome</keyword>
<dbReference type="InterPro" id="IPR036390">
    <property type="entry name" value="WH_DNA-bd_sf"/>
</dbReference>
<dbReference type="HOGENOM" id="CLU_054506_1_1_0"/>
<dbReference type="InterPro" id="IPR037171">
    <property type="entry name" value="NagB/RpiA_transferase-like"/>
</dbReference>
<evidence type="ECO:0000259" key="5">
    <source>
        <dbReference type="Pfam" id="PF04198"/>
    </source>
</evidence>
<dbReference type="InterPro" id="IPR000835">
    <property type="entry name" value="HTH_MarR-typ"/>
</dbReference>
<dbReference type="FunCoup" id="W0RR77">
    <property type="interactions" value="50"/>
</dbReference>
<dbReference type="Pfam" id="PF04198">
    <property type="entry name" value="Sugar-bind"/>
    <property type="match status" value="1"/>
</dbReference>
<accession>W0RR77</accession>
<dbReference type="SUPFAM" id="SSF100950">
    <property type="entry name" value="NagB/RpiA/CoA transferase-like"/>
    <property type="match status" value="1"/>
</dbReference>
<keyword evidence="3" id="KW-0238">DNA-binding</keyword>
<feature type="domain" description="Sugar-binding" evidence="5">
    <location>
        <begin position="66"/>
        <end position="315"/>
    </location>
</feature>
<evidence type="ECO:0000256" key="2">
    <source>
        <dbReference type="ARBA" id="ARBA00023015"/>
    </source>
</evidence>
<dbReference type="OrthoDB" id="58802at2"/>
<evidence type="ECO:0000256" key="3">
    <source>
        <dbReference type="ARBA" id="ARBA00023125"/>
    </source>
</evidence>
<dbReference type="Gene3D" id="3.40.50.1360">
    <property type="match status" value="1"/>
</dbReference>
<dbReference type="AlphaFoldDB" id="W0RR77"/>
<dbReference type="Pfam" id="PF12802">
    <property type="entry name" value="MarR_2"/>
    <property type="match status" value="1"/>
</dbReference>
<dbReference type="PANTHER" id="PTHR34294:SF1">
    <property type="entry name" value="TRANSCRIPTIONAL REGULATOR LSRR"/>
    <property type="match status" value="1"/>
</dbReference>
<keyword evidence="2" id="KW-0805">Transcription regulation</keyword>
<dbReference type="SUPFAM" id="SSF46785">
    <property type="entry name" value="Winged helix' DNA-binding domain"/>
    <property type="match status" value="1"/>
</dbReference>
<dbReference type="Proteomes" id="UP000019151">
    <property type="component" value="Plasmid 2"/>
</dbReference>
<sequence length="320" mass="34001">MPRPRSAPDLYLLTKVSSLYYLRDQTQQEIADRLRISRPTVSRLLQEAQQQGIVQITVAPPRGLHTELESRLEERFGLQEAQVVALEPRQARDLLKRQLGASAAGYLARTVQRGDSIGLSWGTTLSALVDAMTPLPTDGVRVVQTLGGIGPPDAASYAGSLVRRLAQLLGATPVLLPAPGVVPSAAVRDALRGDQHVQAALKQLDALDVVYVGIGALATNAALNDPASLPPGLLKELRRAGAIGDIALRFFDAAGESVRTSLDERLLGITRDQLRRARRVVAVAGGLEKVDAIAAALATGVISVLFTDQSTAEALASRPK</sequence>
<dbReference type="GO" id="GO:0003677">
    <property type="term" value="F:DNA binding"/>
    <property type="evidence" value="ECO:0007669"/>
    <property type="project" value="UniProtKB-KW"/>
</dbReference>
<name>W0RR77_9BACT</name>
<dbReference type="GO" id="GO:0003700">
    <property type="term" value="F:DNA-binding transcription factor activity"/>
    <property type="evidence" value="ECO:0007669"/>
    <property type="project" value="InterPro"/>
</dbReference>
<dbReference type="Gene3D" id="1.10.10.10">
    <property type="entry name" value="Winged helix-like DNA-binding domain superfamily/Winged helix DNA-binding domain"/>
    <property type="match status" value="1"/>
</dbReference>
<organism evidence="7 8">
    <name type="scientific">Gemmatirosa kalamazoonensis</name>
    <dbReference type="NCBI Taxonomy" id="861299"/>
    <lineage>
        <taxon>Bacteria</taxon>
        <taxon>Pseudomonadati</taxon>
        <taxon>Gemmatimonadota</taxon>
        <taxon>Gemmatimonadia</taxon>
        <taxon>Gemmatimonadales</taxon>
        <taxon>Gemmatimonadaceae</taxon>
        <taxon>Gemmatirosa</taxon>
    </lineage>
</organism>
<dbReference type="KEGG" id="gba:J421_5646"/>
<protein>
    <submittedName>
        <fullName evidence="7">Sugar-binding domain-containing protein</fullName>
    </submittedName>
</protein>
<dbReference type="PATRIC" id="fig|861299.3.peg.5683"/>
<dbReference type="PANTHER" id="PTHR34294">
    <property type="entry name" value="TRANSCRIPTIONAL REGULATOR-RELATED"/>
    <property type="match status" value="1"/>
</dbReference>
<evidence type="ECO:0000256" key="4">
    <source>
        <dbReference type="ARBA" id="ARBA00023163"/>
    </source>
</evidence>
<gene>
    <name evidence="7" type="ORF">J421_5646</name>
</gene>
<evidence type="ECO:0000313" key="7">
    <source>
        <dbReference type="EMBL" id="AHG93181.1"/>
    </source>
</evidence>
<evidence type="ECO:0000313" key="8">
    <source>
        <dbReference type="Proteomes" id="UP000019151"/>
    </source>
</evidence>
<dbReference type="InterPro" id="IPR051054">
    <property type="entry name" value="SorC_transcr_regulators"/>
</dbReference>
<dbReference type="RefSeq" id="WP_025414488.1">
    <property type="nucleotide sequence ID" value="NZ_CP007130.1"/>
</dbReference>
<evidence type="ECO:0000256" key="1">
    <source>
        <dbReference type="ARBA" id="ARBA00010466"/>
    </source>
</evidence>
<dbReference type="InterPro" id="IPR036388">
    <property type="entry name" value="WH-like_DNA-bd_sf"/>
</dbReference>
<geneLocation type="plasmid" evidence="7 8">
    <name>2</name>
</geneLocation>
<dbReference type="EMBL" id="CP007130">
    <property type="protein sequence ID" value="AHG93181.1"/>
    <property type="molecule type" value="Genomic_DNA"/>
</dbReference>
<dbReference type="GO" id="GO:0030246">
    <property type="term" value="F:carbohydrate binding"/>
    <property type="evidence" value="ECO:0007669"/>
    <property type="project" value="InterPro"/>
</dbReference>
<keyword evidence="4" id="KW-0804">Transcription</keyword>
<dbReference type="InParanoid" id="W0RR77"/>